<dbReference type="Gene3D" id="2.80.10.50">
    <property type="match status" value="1"/>
</dbReference>
<name>A0ABV6TE71_9ACTN</name>
<reference evidence="1 2" key="1">
    <citation type="submission" date="2024-09" db="EMBL/GenBank/DDBJ databases">
        <authorList>
            <person name="Sun Q."/>
            <person name="Mori K."/>
        </authorList>
    </citation>
    <scope>NUCLEOTIDE SEQUENCE [LARGE SCALE GENOMIC DNA]</scope>
    <source>
        <strain evidence="1 2">JCM 4557</strain>
    </source>
</reference>
<protein>
    <submittedName>
        <fullName evidence="1">RICIN domain-containing protein</fullName>
    </submittedName>
</protein>
<dbReference type="Proteomes" id="UP001589887">
    <property type="component" value="Unassembled WGS sequence"/>
</dbReference>
<evidence type="ECO:0000313" key="1">
    <source>
        <dbReference type="EMBL" id="MFC0844077.1"/>
    </source>
</evidence>
<proteinExistence type="predicted"/>
<dbReference type="EMBL" id="JBHMQV010000009">
    <property type="protein sequence ID" value="MFC0844077.1"/>
    <property type="molecule type" value="Genomic_DNA"/>
</dbReference>
<dbReference type="CDD" id="cd00161">
    <property type="entry name" value="beta-trefoil_Ricin-like"/>
    <property type="match status" value="1"/>
</dbReference>
<comment type="caution">
    <text evidence="1">The sequence shown here is derived from an EMBL/GenBank/DDBJ whole genome shotgun (WGS) entry which is preliminary data.</text>
</comment>
<gene>
    <name evidence="1" type="ORF">ACFH04_10190</name>
</gene>
<dbReference type="InterPro" id="IPR035992">
    <property type="entry name" value="Ricin_B-like_lectins"/>
</dbReference>
<sequence length="207" mass="22777">MLTAARHPTTTAFDQGATTVKRALRTAAVRRIRLLATLLAACGALLLTAVPASASPDPTRDGWICDPGWYRINTSNNMVFDISQGPDAKGSVLQYQYVGVANQKWRVCHWPGDTSTTDYIFKSQKNGACLTLWDVQDGNWVTEGDCNGYIYGNQKFWLNRIPGTDKFTMQVQSSGAWLSVEAGRYDISRSHIVQYSDRAGAFSLTAA</sequence>
<organism evidence="1 2">
    <name type="scientific">Streptomyces noboritoensis</name>
    <dbReference type="NCBI Taxonomy" id="67337"/>
    <lineage>
        <taxon>Bacteria</taxon>
        <taxon>Bacillati</taxon>
        <taxon>Actinomycetota</taxon>
        <taxon>Actinomycetes</taxon>
        <taxon>Kitasatosporales</taxon>
        <taxon>Streptomycetaceae</taxon>
        <taxon>Streptomyces</taxon>
    </lineage>
</organism>
<keyword evidence="2" id="KW-1185">Reference proteome</keyword>
<dbReference type="SUPFAM" id="SSF50370">
    <property type="entry name" value="Ricin B-like lectins"/>
    <property type="match status" value="1"/>
</dbReference>
<dbReference type="RefSeq" id="WP_394318064.1">
    <property type="nucleotide sequence ID" value="NZ_JBHMQV010000009.1"/>
</dbReference>
<evidence type="ECO:0000313" key="2">
    <source>
        <dbReference type="Proteomes" id="UP001589887"/>
    </source>
</evidence>
<accession>A0ABV6TE71</accession>